<dbReference type="EC" id="5.1.3.2" evidence="5 10"/>
<evidence type="ECO:0000256" key="4">
    <source>
        <dbReference type="ARBA" id="ARBA00007637"/>
    </source>
</evidence>
<sequence>MRILVAGGAGYIGAHMCKCLHEAGHTVVVLDNLATGHRAAVKWGTLVEASVADTAVVLETLRSHRIDTVMHFAASSLVGESMAAPYAYYENNVSATLRLLQAMRASGVQRFVFSSTAAVYGQPRSDVIDENHPRDPINPYGRSKLAVELMLEDAARAYGLCVAALRYFNAAGAEPAAGIGESHQPETHLIPRLLRCAAGEALEVQIFGTDYPTPDGTCIRDYIHVTDLVDAHLRALEYITRQGGFHAFNLGNGEGYSVRQVVKAVEDVIGHTLDIPVGPRRAGDPAILVASSRKAREVLGWMPQYPDIRRIVADAWAWHRAPAY</sequence>
<evidence type="ECO:0000256" key="8">
    <source>
        <dbReference type="ARBA" id="ARBA00023235"/>
    </source>
</evidence>
<evidence type="ECO:0000256" key="3">
    <source>
        <dbReference type="ARBA" id="ARBA00004947"/>
    </source>
</evidence>
<dbReference type="UniPathway" id="UPA00214"/>
<dbReference type="Pfam" id="PF01370">
    <property type="entry name" value="Epimerase"/>
    <property type="match status" value="1"/>
</dbReference>
<gene>
    <name evidence="12" type="ORF">SAMN04488120_10816</name>
</gene>
<comment type="catalytic activity">
    <reaction evidence="1 10">
        <text>UDP-alpha-D-glucose = UDP-alpha-D-galactose</text>
        <dbReference type="Rhea" id="RHEA:22168"/>
        <dbReference type="ChEBI" id="CHEBI:58885"/>
        <dbReference type="ChEBI" id="CHEBI:66914"/>
        <dbReference type="EC" id="5.1.3.2"/>
    </reaction>
</comment>
<evidence type="ECO:0000259" key="11">
    <source>
        <dbReference type="Pfam" id="PF01370"/>
    </source>
</evidence>
<evidence type="ECO:0000256" key="5">
    <source>
        <dbReference type="ARBA" id="ARBA00013189"/>
    </source>
</evidence>
<dbReference type="InterPro" id="IPR036291">
    <property type="entry name" value="NAD(P)-bd_dom_sf"/>
</dbReference>
<keyword evidence="9 10" id="KW-0119">Carbohydrate metabolism</keyword>
<dbReference type="GO" id="GO:0003978">
    <property type="term" value="F:UDP-glucose 4-epimerase activity"/>
    <property type="evidence" value="ECO:0007669"/>
    <property type="project" value="UniProtKB-UniRule"/>
</dbReference>
<comment type="subunit">
    <text evidence="10">Homodimer.</text>
</comment>
<reference evidence="12 13" key="1">
    <citation type="submission" date="2016-10" db="EMBL/GenBank/DDBJ databases">
        <authorList>
            <person name="de Groot N.N."/>
        </authorList>
    </citation>
    <scope>NUCLEOTIDE SEQUENCE [LARGE SCALE GENOMIC DNA]</scope>
    <source>
        <strain evidence="12 13">DSM 23609</strain>
    </source>
</reference>
<evidence type="ECO:0000313" key="12">
    <source>
        <dbReference type="EMBL" id="SFF54509.1"/>
    </source>
</evidence>
<evidence type="ECO:0000256" key="9">
    <source>
        <dbReference type="ARBA" id="ARBA00023277"/>
    </source>
</evidence>
<keyword evidence="13" id="KW-1185">Reference proteome</keyword>
<evidence type="ECO:0000256" key="2">
    <source>
        <dbReference type="ARBA" id="ARBA00001911"/>
    </source>
</evidence>
<organism evidence="12 13">
    <name type="scientific">Fontimonas thermophila</name>
    <dbReference type="NCBI Taxonomy" id="1076937"/>
    <lineage>
        <taxon>Bacteria</taxon>
        <taxon>Pseudomonadati</taxon>
        <taxon>Pseudomonadota</taxon>
        <taxon>Gammaproteobacteria</taxon>
        <taxon>Nevskiales</taxon>
        <taxon>Nevskiaceae</taxon>
        <taxon>Fontimonas</taxon>
    </lineage>
</organism>
<dbReference type="AlphaFoldDB" id="A0A1I2JJS4"/>
<dbReference type="SUPFAM" id="SSF51735">
    <property type="entry name" value="NAD(P)-binding Rossmann-fold domains"/>
    <property type="match status" value="1"/>
</dbReference>
<protein>
    <recommendedName>
        <fullName evidence="6 10">UDP-glucose 4-epimerase</fullName>
        <ecNumber evidence="5 10">5.1.3.2</ecNumber>
    </recommendedName>
</protein>
<dbReference type="Proteomes" id="UP000199771">
    <property type="component" value="Unassembled WGS sequence"/>
</dbReference>
<dbReference type="OrthoDB" id="9803010at2"/>
<dbReference type="Gene3D" id="3.90.25.10">
    <property type="entry name" value="UDP-galactose 4-epimerase, domain 1"/>
    <property type="match status" value="1"/>
</dbReference>
<comment type="cofactor">
    <cofactor evidence="2 10">
        <name>NAD(+)</name>
        <dbReference type="ChEBI" id="CHEBI:57540"/>
    </cofactor>
</comment>
<dbReference type="GO" id="GO:0033499">
    <property type="term" value="P:galactose catabolic process via UDP-galactose, Leloir pathway"/>
    <property type="evidence" value="ECO:0007669"/>
    <property type="project" value="TreeGrafter"/>
</dbReference>
<comment type="similarity">
    <text evidence="4 10">Belongs to the NAD(P)-dependent epimerase/dehydratase family.</text>
</comment>
<dbReference type="STRING" id="1076937.SAMN04488120_10816"/>
<dbReference type="PANTHER" id="PTHR43725">
    <property type="entry name" value="UDP-GLUCOSE 4-EPIMERASE"/>
    <property type="match status" value="1"/>
</dbReference>
<dbReference type="InterPro" id="IPR005886">
    <property type="entry name" value="UDP_G4E"/>
</dbReference>
<accession>A0A1I2JJS4</accession>
<keyword evidence="7 10" id="KW-0520">NAD</keyword>
<keyword evidence="8 10" id="KW-0413">Isomerase</keyword>
<name>A0A1I2JJS4_9GAMM</name>
<evidence type="ECO:0000313" key="13">
    <source>
        <dbReference type="Proteomes" id="UP000199771"/>
    </source>
</evidence>
<dbReference type="RefSeq" id="WP_091534218.1">
    <property type="nucleotide sequence ID" value="NZ_FOOC01000008.1"/>
</dbReference>
<comment type="pathway">
    <text evidence="3 10">Carbohydrate metabolism; galactose metabolism.</text>
</comment>
<dbReference type="Gene3D" id="3.40.50.720">
    <property type="entry name" value="NAD(P)-binding Rossmann-like Domain"/>
    <property type="match status" value="1"/>
</dbReference>
<dbReference type="CDD" id="cd05247">
    <property type="entry name" value="UDP_G4E_1_SDR_e"/>
    <property type="match status" value="1"/>
</dbReference>
<evidence type="ECO:0000256" key="7">
    <source>
        <dbReference type="ARBA" id="ARBA00023027"/>
    </source>
</evidence>
<dbReference type="InterPro" id="IPR001509">
    <property type="entry name" value="Epimerase_deHydtase"/>
</dbReference>
<dbReference type="NCBIfam" id="TIGR01179">
    <property type="entry name" value="galE"/>
    <property type="match status" value="1"/>
</dbReference>
<feature type="domain" description="NAD-dependent epimerase/dehydratase" evidence="11">
    <location>
        <begin position="3"/>
        <end position="251"/>
    </location>
</feature>
<evidence type="ECO:0000256" key="1">
    <source>
        <dbReference type="ARBA" id="ARBA00000083"/>
    </source>
</evidence>
<dbReference type="PANTHER" id="PTHR43725:SF53">
    <property type="entry name" value="UDP-ARABINOSE 4-EPIMERASE 1"/>
    <property type="match status" value="1"/>
</dbReference>
<dbReference type="EMBL" id="FOOC01000008">
    <property type="protein sequence ID" value="SFF54509.1"/>
    <property type="molecule type" value="Genomic_DNA"/>
</dbReference>
<evidence type="ECO:0000256" key="6">
    <source>
        <dbReference type="ARBA" id="ARBA00018569"/>
    </source>
</evidence>
<evidence type="ECO:0000256" key="10">
    <source>
        <dbReference type="RuleBase" id="RU366046"/>
    </source>
</evidence>
<proteinExistence type="inferred from homology"/>